<sequence length="88" mass="9620">MAKKNFSGGLDSLLGGSPLSKSAETSKPKEEPVKKVEKVTPPVPKTASFGLTKEQQDKITALAQKEGRPEDEIIREAISFYLDFQVDL</sequence>
<dbReference type="AlphaFoldDB" id="A0A7X9XC84"/>
<protein>
    <submittedName>
        <fullName evidence="2">CopG family transcriptional regulator</fullName>
    </submittedName>
</protein>
<proteinExistence type="predicted"/>
<dbReference type="GO" id="GO:0006355">
    <property type="term" value="P:regulation of DNA-templated transcription"/>
    <property type="evidence" value="ECO:0007669"/>
    <property type="project" value="InterPro"/>
</dbReference>
<gene>
    <name evidence="2" type="ORF">HHU12_26195</name>
</gene>
<keyword evidence="3" id="KW-1185">Reference proteome</keyword>
<dbReference type="InterPro" id="IPR010985">
    <property type="entry name" value="Ribbon_hlx_hlx"/>
</dbReference>
<evidence type="ECO:0000256" key="1">
    <source>
        <dbReference type="SAM" id="MobiDB-lite"/>
    </source>
</evidence>
<feature type="region of interest" description="Disordered" evidence="1">
    <location>
        <begin position="1"/>
        <end position="48"/>
    </location>
</feature>
<dbReference type="Proteomes" id="UP000576082">
    <property type="component" value="Unassembled WGS sequence"/>
</dbReference>
<name>A0A7X9XC84_9BACT</name>
<evidence type="ECO:0000313" key="2">
    <source>
        <dbReference type="EMBL" id="NME71485.1"/>
    </source>
</evidence>
<dbReference type="SUPFAM" id="SSF47598">
    <property type="entry name" value="Ribbon-helix-helix"/>
    <property type="match status" value="1"/>
</dbReference>
<feature type="compositionally biased region" description="Basic and acidic residues" evidence="1">
    <location>
        <begin position="24"/>
        <end position="38"/>
    </location>
</feature>
<dbReference type="RefSeq" id="WP_169659701.1">
    <property type="nucleotide sequence ID" value="NZ_JABANE010000100.1"/>
</dbReference>
<comment type="caution">
    <text evidence="2">The sequence shown here is derived from an EMBL/GenBank/DDBJ whole genome shotgun (WGS) entry which is preliminary data.</text>
</comment>
<feature type="compositionally biased region" description="Low complexity" evidence="1">
    <location>
        <begin position="7"/>
        <end position="20"/>
    </location>
</feature>
<organism evidence="2 3">
    <name type="scientific">Flammeovirga aprica JL-4</name>
    <dbReference type="NCBI Taxonomy" id="694437"/>
    <lineage>
        <taxon>Bacteria</taxon>
        <taxon>Pseudomonadati</taxon>
        <taxon>Bacteroidota</taxon>
        <taxon>Cytophagia</taxon>
        <taxon>Cytophagales</taxon>
        <taxon>Flammeovirgaceae</taxon>
        <taxon>Flammeovirga</taxon>
    </lineage>
</organism>
<dbReference type="EMBL" id="JABANE010000100">
    <property type="protein sequence ID" value="NME71485.1"/>
    <property type="molecule type" value="Genomic_DNA"/>
</dbReference>
<accession>A0A7X9XC84</accession>
<reference evidence="2 3" key="1">
    <citation type="submission" date="2020-04" db="EMBL/GenBank/DDBJ databases">
        <title>Flammeovirga sp. SR4, a novel species isolated from seawater.</title>
        <authorList>
            <person name="Wang X."/>
        </authorList>
    </citation>
    <scope>NUCLEOTIDE SEQUENCE [LARGE SCALE GENOMIC DNA]</scope>
    <source>
        <strain evidence="2 3">ATCC 23126</strain>
    </source>
</reference>
<evidence type="ECO:0000313" key="3">
    <source>
        <dbReference type="Proteomes" id="UP000576082"/>
    </source>
</evidence>